<feature type="domain" description="RagB/SusD" evidence="6">
    <location>
        <begin position="355"/>
        <end position="662"/>
    </location>
</feature>
<dbReference type="InterPro" id="IPR011990">
    <property type="entry name" value="TPR-like_helical_dom_sf"/>
</dbReference>
<evidence type="ECO:0000256" key="2">
    <source>
        <dbReference type="ARBA" id="ARBA00006275"/>
    </source>
</evidence>
<dbReference type="InterPro" id="IPR033985">
    <property type="entry name" value="SusD-like_N"/>
</dbReference>
<name>A0A1D3UHC3_TANFO</name>
<evidence type="ECO:0000313" key="8">
    <source>
        <dbReference type="EMBL" id="SCQ19503.1"/>
    </source>
</evidence>
<dbReference type="RefSeq" id="WP_074449555.1">
    <property type="nucleotide sequence ID" value="NZ_FMMM01000026.1"/>
</dbReference>
<keyword evidence="4" id="KW-0472">Membrane</keyword>
<evidence type="ECO:0000259" key="6">
    <source>
        <dbReference type="Pfam" id="PF07980"/>
    </source>
</evidence>
<dbReference type="InterPro" id="IPR012944">
    <property type="entry name" value="SusD_RagB_dom"/>
</dbReference>
<dbReference type="OrthoDB" id="5694214at2"/>
<accession>A0A1D3UHC3</accession>
<reference evidence="8 9" key="1">
    <citation type="submission" date="2016-09" db="EMBL/GenBank/DDBJ databases">
        <authorList>
            <person name="Capua I."/>
            <person name="De Benedictis P."/>
            <person name="Joannis T."/>
            <person name="Lombin L.H."/>
            <person name="Cattoli G."/>
        </authorList>
    </citation>
    <scope>NUCLEOTIDE SEQUENCE [LARGE SCALE GENOMIC DNA]</scope>
    <source>
        <strain evidence="8 9">UB20</strain>
    </source>
</reference>
<sequence>MKINIKYLSLCTILGTVSMISTSCNDLLDLDPVSQITPESYYNNADQLASYLNSYYDGFLQLPFNGGMYHDVNTWNDGLARSDRNTDIFVQDVNGNTRLFSNGHWEVPAGKSLQGYYGNFRICNYFLERVIPAYEAKKISGDDVLIRNYIGEAYFLRAVNYFNTMARFGDLPIVTTVLEDNDAAIIEASKRAPRNEVARFILADLDKAIGFLADRGKFKGQRINKETALLFKSRVALFEGTFEKYHKGSGRVPGDANWPGAKMAYNSGKSFDIDAEIRFFLTEAMNAAKQVADKAELTENTHTMNPANGTVYGWNGYFEMYSQPSLANVPEVLLWKEYSSAQNIKNDVPHRVKIGCADGYTRVFVETFLTKKGLPIYADDTYKGDVSIDDAKAGRDERLQLFVWGESNMLDSDPKAPTAGTAFTKPDITTSVSEKRAITGYQPRKYYTYDYNQTENDERRGTNACPIFRSAEALLNYMEASYELNKSLDATAKGYWQKLRARAGVSTDIDATIAATDLTKENDFAVYSGTAMIDKTLYNIRRERMAELFSEGQRFPDLIRWRAFDRMITTKWIPEGVNFWTETYKKYGDLKADGSAEAIVSSKDLSIYLRPYSRSMQSTNELRDGYNWHEAYYLYPIGNEDLRLASPDKKIETSNLYQNIYWPTTGGAHAEK</sequence>
<gene>
    <name evidence="8" type="ORF">TFUB20_00728</name>
</gene>
<comment type="similarity">
    <text evidence="2">Belongs to the SusD family.</text>
</comment>
<dbReference type="Proteomes" id="UP000182057">
    <property type="component" value="Unassembled WGS sequence"/>
</dbReference>
<comment type="subcellular location">
    <subcellularLocation>
        <location evidence="1">Cell outer membrane</location>
    </subcellularLocation>
</comment>
<keyword evidence="3" id="KW-0732">Signal</keyword>
<dbReference type="SUPFAM" id="SSF48452">
    <property type="entry name" value="TPR-like"/>
    <property type="match status" value="1"/>
</dbReference>
<dbReference type="AlphaFoldDB" id="A0A1D3UHC3"/>
<keyword evidence="5" id="KW-0998">Cell outer membrane</keyword>
<evidence type="ECO:0000256" key="4">
    <source>
        <dbReference type="ARBA" id="ARBA00023136"/>
    </source>
</evidence>
<dbReference type="Pfam" id="PF14322">
    <property type="entry name" value="SusD-like_3"/>
    <property type="match status" value="1"/>
</dbReference>
<evidence type="ECO:0000313" key="9">
    <source>
        <dbReference type="Proteomes" id="UP000182057"/>
    </source>
</evidence>
<dbReference type="PROSITE" id="PS51257">
    <property type="entry name" value="PROKAR_LIPOPROTEIN"/>
    <property type="match status" value="1"/>
</dbReference>
<evidence type="ECO:0000256" key="5">
    <source>
        <dbReference type="ARBA" id="ARBA00023237"/>
    </source>
</evidence>
<dbReference type="GO" id="GO:0009279">
    <property type="term" value="C:cell outer membrane"/>
    <property type="evidence" value="ECO:0007669"/>
    <property type="project" value="UniProtKB-SubCell"/>
</dbReference>
<dbReference type="EMBL" id="FMMM01000026">
    <property type="protein sequence ID" value="SCQ19503.1"/>
    <property type="molecule type" value="Genomic_DNA"/>
</dbReference>
<proteinExistence type="inferred from homology"/>
<evidence type="ECO:0000256" key="3">
    <source>
        <dbReference type="ARBA" id="ARBA00022729"/>
    </source>
</evidence>
<dbReference type="Pfam" id="PF07980">
    <property type="entry name" value="SusD_RagB"/>
    <property type="match status" value="1"/>
</dbReference>
<dbReference type="Gene3D" id="1.25.40.390">
    <property type="match status" value="1"/>
</dbReference>
<evidence type="ECO:0000256" key="1">
    <source>
        <dbReference type="ARBA" id="ARBA00004442"/>
    </source>
</evidence>
<evidence type="ECO:0000259" key="7">
    <source>
        <dbReference type="Pfam" id="PF14322"/>
    </source>
</evidence>
<organism evidence="8 9">
    <name type="scientific">Tannerella forsythia</name>
    <name type="common">Bacteroides forsythus</name>
    <dbReference type="NCBI Taxonomy" id="28112"/>
    <lineage>
        <taxon>Bacteria</taxon>
        <taxon>Pseudomonadati</taxon>
        <taxon>Bacteroidota</taxon>
        <taxon>Bacteroidia</taxon>
        <taxon>Bacteroidales</taxon>
        <taxon>Tannerellaceae</taxon>
        <taxon>Tannerella</taxon>
    </lineage>
</organism>
<protein>
    <submittedName>
        <fullName evidence="8">SusD family protein</fullName>
    </submittedName>
</protein>
<feature type="domain" description="SusD-like N-terminal" evidence="7">
    <location>
        <begin position="87"/>
        <end position="237"/>
    </location>
</feature>